<keyword evidence="10" id="KW-1185">Reference proteome</keyword>
<dbReference type="eggNOG" id="COG0760">
    <property type="taxonomic scope" value="Bacteria"/>
</dbReference>
<feature type="signal peptide" evidence="7">
    <location>
        <begin position="1"/>
        <end position="23"/>
    </location>
</feature>
<organism evidence="9 10">
    <name type="scientific">Roseivivax marinus</name>
    <dbReference type="NCBI Taxonomy" id="1379903"/>
    <lineage>
        <taxon>Bacteria</taxon>
        <taxon>Pseudomonadati</taxon>
        <taxon>Pseudomonadota</taxon>
        <taxon>Alphaproteobacteria</taxon>
        <taxon>Rhodobacterales</taxon>
        <taxon>Roseobacteraceae</taxon>
        <taxon>Roseivivax</taxon>
    </lineage>
</organism>
<proteinExistence type="predicted"/>
<keyword evidence="5" id="KW-0413">Isomerase</keyword>
<keyword evidence="5" id="KW-0697">Rotamase</keyword>
<evidence type="ECO:0000256" key="5">
    <source>
        <dbReference type="PROSITE-ProRule" id="PRU00278"/>
    </source>
</evidence>
<evidence type="ECO:0000259" key="8">
    <source>
        <dbReference type="PROSITE" id="PS50198"/>
    </source>
</evidence>
<evidence type="ECO:0000256" key="3">
    <source>
        <dbReference type="ARBA" id="ARBA00030642"/>
    </source>
</evidence>
<evidence type="ECO:0000256" key="1">
    <source>
        <dbReference type="ARBA" id="ARBA00018370"/>
    </source>
</evidence>
<dbReference type="Pfam" id="PF00639">
    <property type="entry name" value="Rotamase"/>
    <property type="match status" value="1"/>
</dbReference>
<feature type="region of interest" description="Disordered" evidence="6">
    <location>
        <begin position="365"/>
        <end position="388"/>
    </location>
</feature>
<name>W4HNY7_9RHOB</name>
<comment type="caution">
    <text evidence="9">The sequence shown here is derived from an EMBL/GenBank/DDBJ whole genome shotgun (WGS) entry which is preliminary data.</text>
</comment>
<evidence type="ECO:0000256" key="4">
    <source>
        <dbReference type="ARBA" id="ARBA00031484"/>
    </source>
</evidence>
<dbReference type="Gene3D" id="3.10.50.40">
    <property type="match status" value="1"/>
</dbReference>
<sequence length="420" mass="45689">MQLSLIRLAAAALIAVAPLGAAAQNLFAPAIRVDERVITGYELQQRAAMLDLLNSPGNPQELAREQLIEDRLKVGAARSVGVAPTEEEILEGMAEFAGRANLSREEFIQALAQGGVEEETFRDFVYAGVAWRQFIRQRFASEANVTETTVDRAMRPGTSSNVRVLLSEIIIPAPPQRAAEAQAIAEQISSYTSEARFSAAAREYSATRSRENGGRLPWQDITELPPVLRPILLGLQPGEVTDPLPIENGVALFQLRGVEEAGYTMQEVATVDYAAYYIPGGRTAEALARARVVASRADRCDDLYGIAQNEPRSRLDRQTLPPAELPTDIAFELSKLDPGETSTALTRSNGQTLVLLMLCGRSTENAPDPAADAAPGADGDEDAPRTRREEVTLGLRNRRVQRLAENYLAELRANARITGE</sequence>
<dbReference type="PATRIC" id="fig|1317118.6.peg.222"/>
<keyword evidence="2 7" id="KW-0732">Signal</keyword>
<dbReference type="AlphaFoldDB" id="W4HNY7"/>
<dbReference type="SUPFAM" id="SSF109998">
    <property type="entry name" value="Triger factor/SurA peptide-binding domain-like"/>
    <property type="match status" value="1"/>
</dbReference>
<reference evidence="9 10" key="1">
    <citation type="journal article" date="2014" name="Antonie Van Leeuwenhoek">
        <title>Roseivivax atlanticus sp. nov., isolated from surface seawater of the Atlantic Ocean.</title>
        <authorList>
            <person name="Li G."/>
            <person name="Lai Q."/>
            <person name="Liu X."/>
            <person name="Sun F."/>
            <person name="Shao Z."/>
        </authorList>
    </citation>
    <scope>NUCLEOTIDE SEQUENCE [LARGE SCALE GENOMIC DNA]</scope>
    <source>
        <strain evidence="9 10">22II-s10s</strain>
    </source>
</reference>
<dbReference type="InterPro" id="IPR046357">
    <property type="entry name" value="PPIase_dom_sf"/>
</dbReference>
<evidence type="ECO:0000256" key="7">
    <source>
        <dbReference type="SAM" id="SignalP"/>
    </source>
</evidence>
<dbReference type="PANTHER" id="PTHR47637">
    <property type="entry name" value="CHAPERONE SURA"/>
    <property type="match status" value="1"/>
</dbReference>
<dbReference type="PROSITE" id="PS50198">
    <property type="entry name" value="PPIC_PPIASE_2"/>
    <property type="match status" value="1"/>
</dbReference>
<dbReference type="PANTHER" id="PTHR47637:SF1">
    <property type="entry name" value="CHAPERONE SURA"/>
    <property type="match status" value="1"/>
</dbReference>
<protein>
    <recommendedName>
        <fullName evidence="1">Parvulin-like PPIase</fullName>
    </recommendedName>
    <alternativeName>
        <fullName evidence="3">Peptidyl-prolyl cis-trans isomerase plp</fullName>
    </alternativeName>
    <alternativeName>
        <fullName evidence="4">Rotamase plp</fullName>
    </alternativeName>
</protein>
<dbReference type="RefSeq" id="WP_043841342.1">
    <property type="nucleotide sequence ID" value="NZ_AQQW01000001.1"/>
</dbReference>
<evidence type="ECO:0000313" key="9">
    <source>
        <dbReference type="EMBL" id="ETW14457.1"/>
    </source>
</evidence>
<evidence type="ECO:0000256" key="6">
    <source>
        <dbReference type="SAM" id="MobiDB-lite"/>
    </source>
</evidence>
<dbReference type="Proteomes" id="UP000019063">
    <property type="component" value="Unassembled WGS sequence"/>
</dbReference>
<dbReference type="InterPro" id="IPR000297">
    <property type="entry name" value="PPIase_PpiC"/>
</dbReference>
<dbReference type="STRING" id="1379903.ATO8_01070"/>
<feature type="compositionally biased region" description="Low complexity" evidence="6">
    <location>
        <begin position="366"/>
        <end position="377"/>
    </location>
</feature>
<evidence type="ECO:0000313" key="10">
    <source>
        <dbReference type="Proteomes" id="UP000019063"/>
    </source>
</evidence>
<dbReference type="Gene3D" id="1.10.4030.10">
    <property type="entry name" value="Porin chaperone SurA, peptide-binding domain"/>
    <property type="match status" value="1"/>
</dbReference>
<dbReference type="GO" id="GO:0003755">
    <property type="term" value="F:peptidyl-prolyl cis-trans isomerase activity"/>
    <property type="evidence" value="ECO:0007669"/>
    <property type="project" value="UniProtKB-KW"/>
</dbReference>
<dbReference type="SUPFAM" id="SSF54534">
    <property type="entry name" value="FKBP-like"/>
    <property type="match status" value="1"/>
</dbReference>
<dbReference type="InterPro" id="IPR027304">
    <property type="entry name" value="Trigger_fact/SurA_dom_sf"/>
</dbReference>
<evidence type="ECO:0000256" key="2">
    <source>
        <dbReference type="ARBA" id="ARBA00022729"/>
    </source>
</evidence>
<dbReference type="EMBL" id="AQQW01000001">
    <property type="protein sequence ID" value="ETW14457.1"/>
    <property type="molecule type" value="Genomic_DNA"/>
</dbReference>
<accession>W4HNY7</accession>
<feature type="domain" description="PpiC" evidence="8">
    <location>
        <begin position="161"/>
        <end position="257"/>
    </location>
</feature>
<feature type="chain" id="PRO_5007931190" description="Parvulin-like PPIase" evidence="7">
    <location>
        <begin position="24"/>
        <end position="420"/>
    </location>
</feature>
<dbReference type="InterPro" id="IPR050280">
    <property type="entry name" value="OMP_Chaperone_SurA"/>
</dbReference>
<gene>
    <name evidence="9" type="ORF">ATO8_01070</name>
</gene>